<comment type="caution">
    <text evidence="6">The sequence shown here is derived from an EMBL/GenBank/DDBJ whole genome shotgun (WGS) entry which is preliminary data.</text>
</comment>
<feature type="transmembrane region" description="Helical" evidence="4">
    <location>
        <begin position="214"/>
        <end position="232"/>
    </location>
</feature>
<protein>
    <recommendedName>
        <fullName evidence="5">DNA mismatch repair proteins mutS family domain-containing protein</fullName>
    </recommendedName>
</protein>
<keyword evidence="3" id="KW-0238">DNA-binding</keyword>
<proteinExistence type="predicted"/>
<evidence type="ECO:0000256" key="3">
    <source>
        <dbReference type="ARBA" id="ARBA00023125"/>
    </source>
</evidence>
<reference evidence="6 7" key="1">
    <citation type="submission" date="2023-07" db="EMBL/GenBank/DDBJ databases">
        <authorList>
            <person name="Lian W.-H."/>
        </authorList>
    </citation>
    <scope>NUCLEOTIDE SEQUENCE [LARGE SCALE GENOMIC DNA]</scope>
    <source>
        <strain evidence="6 7">SYSU DXS3180</strain>
    </source>
</reference>
<dbReference type="RefSeq" id="WP_369327530.1">
    <property type="nucleotide sequence ID" value="NZ_JAULBC010000001.1"/>
</dbReference>
<feature type="transmembrane region" description="Helical" evidence="4">
    <location>
        <begin position="32"/>
        <end position="50"/>
    </location>
</feature>
<keyword evidence="1" id="KW-0547">Nucleotide-binding</keyword>
<gene>
    <name evidence="6" type="ORF">QTN47_01470</name>
</gene>
<evidence type="ECO:0000259" key="5">
    <source>
        <dbReference type="SMART" id="SM00534"/>
    </source>
</evidence>
<evidence type="ECO:0000256" key="1">
    <source>
        <dbReference type="ARBA" id="ARBA00022741"/>
    </source>
</evidence>
<dbReference type="Proteomes" id="UP001560573">
    <property type="component" value="Unassembled WGS sequence"/>
</dbReference>
<keyword evidence="2" id="KW-0067">ATP-binding</keyword>
<dbReference type="PANTHER" id="PTHR11361">
    <property type="entry name" value="DNA MISMATCH REPAIR PROTEIN MUTS FAMILY MEMBER"/>
    <property type="match status" value="1"/>
</dbReference>
<organism evidence="6 7">
    <name type="scientific">Danxiaibacter flavus</name>
    <dbReference type="NCBI Taxonomy" id="3049108"/>
    <lineage>
        <taxon>Bacteria</taxon>
        <taxon>Pseudomonadati</taxon>
        <taxon>Bacteroidota</taxon>
        <taxon>Chitinophagia</taxon>
        <taxon>Chitinophagales</taxon>
        <taxon>Chitinophagaceae</taxon>
        <taxon>Danxiaibacter</taxon>
    </lineage>
</organism>
<dbReference type="SUPFAM" id="SSF52540">
    <property type="entry name" value="P-loop containing nucleoside triphosphate hydrolases"/>
    <property type="match status" value="1"/>
</dbReference>
<dbReference type="InterPro" id="IPR027417">
    <property type="entry name" value="P-loop_NTPase"/>
</dbReference>
<keyword evidence="4" id="KW-0472">Membrane</keyword>
<evidence type="ECO:0000256" key="4">
    <source>
        <dbReference type="SAM" id="Phobius"/>
    </source>
</evidence>
<evidence type="ECO:0000313" key="7">
    <source>
        <dbReference type="Proteomes" id="UP001560573"/>
    </source>
</evidence>
<dbReference type="Gene3D" id="3.40.50.300">
    <property type="entry name" value="P-loop containing nucleotide triphosphate hydrolases"/>
    <property type="match status" value="1"/>
</dbReference>
<name>A0ABV3Z8F3_9BACT</name>
<dbReference type="SMART" id="SM00534">
    <property type="entry name" value="MUTSac"/>
    <property type="match status" value="1"/>
</dbReference>
<feature type="transmembrane region" description="Helical" evidence="4">
    <location>
        <begin position="238"/>
        <end position="255"/>
    </location>
</feature>
<dbReference type="PANTHER" id="PTHR11361:SF99">
    <property type="entry name" value="DNA MISMATCH REPAIR PROTEIN"/>
    <property type="match status" value="1"/>
</dbReference>
<keyword evidence="4" id="KW-1133">Transmembrane helix</keyword>
<dbReference type="Pfam" id="PF00488">
    <property type="entry name" value="MutS_V"/>
    <property type="match status" value="1"/>
</dbReference>
<dbReference type="EMBL" id="JAULBC010000001">
    <property type="protein sequence ID" value="MEX6686141.1"/>
    <property type="molecule type" value="Genomic_DNA"/>
</dbReference>
<feature type="transmembrane region" description="Helical" evidence="4">
    <location>
        <begin position="56"/>
        <end position="74"/>
    </location>
</feature>
<feature type="domain" description="DNA mismatch repair proteins mutS family" evidence="5">
    <location>
        <begin position="422"/>
        <end position="598"/>
    </location>
</feature>
<dbReference type="InterPro" id="IPR045076">
    <property type="entry name" value="MutS"/>
</dbReference>
<dbReference type="InterPro" id="IPR000432">
    <property type="entry name" value="DNA_mismatch_repair_MutS_C"/>
</dbReference>
<keyword evidence="4" id="KW-0812">Transmembrane</keyword>
<evidence type="ECO:0000313" key="6">
    <source>
        <dbReference type="EMBL" id="MEX6686141.1"/>
    </source>
</evidence>
<accession>A0ABV3Z8F3</accession>
<evidence type="ECO:0000256" key="2">
    <source>
        <dbReference type="ARBA" id="ARBA00022840"/>
    </source>
</evidence>
<sequence>MNVNMPLQTYQENITTLKSQLETIAAKRRRAAWMRFFIVVATILLVRFTWQFSSWIIILSAIVGIAVFLIAVSFDTDLKNKLLNLERLLKINEEEVALLNGNYHSRFDGKNYEPEQHVYAHDLDIFGKASIYQYLNRATSEQGRQLLADRLLSHQSKEEILLTQQAVKEVAQDTTWRHQFQSFGTAEPLSLRTEKRIENWMQLPPLYDHKAWKLLAYGFPVITITVTILHLADIISAPLFYTLVFAFMIFAFSISKKLHETYNLLSRIVTEVNTLHKQLEHIENNSFSSPLIQSIKRNIQVKGSSKASAEILGLKNILGRFDVRLNVFAFYILNTFLLWDLHQILALNKWKKNNQQTTSHWFNAIAQMEVISGLATLHFNQPAWSFPSISTSHFTLNGHNIGHPLIAEGKRVDNSFGLEGLGKVSIITGSNMGGKSTFLRSIGVNAVLALMGAPVCAASFTISPIKLMSSMRIADNLADNTSTFYAELKKLRLIIEAVNNKEQVFILLDEILRGTNSLDRHTGSKALIKQLIHQQAVAVIATHDVELAQLENSFPEAIHNYHFDVQVAHDELFFDYKLKKGICQSLNASILMKKIGIEV</sequence>
<keyword evidence="7" id="KW-1185">Reference proteome</keyword>
<feature type="transmembrane region" description="Helical" evidence="4">
    <location>
        <begin position="442"/>
        <end position="462"/>
    </location>
</feature>